<dbReference type="Gene3D" id="3.30.559.30">
    <property type="entry name" value="Nonribosomal peptide synthetase, condensation domain"/>
    <property type="match status" value="1"/>
</dbReference>
<dbReference type="Proteomes" id="UP001596203">
    <property type="component" value="Unassembled WGS sequence"/>
</dbReference>
<comment type="caution">
    <text evidence="2">The sequence shown here is derived from an EMBL/GenBank/DDBJ whole genome shotgun (WGS) entry which is preliminary data.</text>
</comment>
<gene>
    <name evidence="2" type="ORF">ACFP2T_47625</name>
</gene>
<organism evidence="2 3">
    <name type="scientific">Plantactinospora solaniradicis</name>
    <dbReference type="NCBI Taxonomy" id="1723736"/>
    <lineage>
        <taxon>Bacteria</taxon>
        <taxon>Bacillati</taxon>
        <taxon>Actinomycetota</taxon>
        <taxon>Actinomycetes</taxon>
        <taxon>Micromonosporales</taxon>
        <taxon>Micromonosporaceae</taxon>
        <taxon>Plantactinospora</taxon>
    </lineage>
</organism>
<reference evidence="3" key="1">
    <citation type="journal article" date="2019" name="Int. J. Syst. Evol. Microbiol.">
        <title>The Global Catalogue of Microorganisms (GCM) 10K type strain sequencing project: providing services to taxonomists for standard genome sequencing and annotation.</title>
        <authorList>
            <consortium name="The Broad Institute Genomics Platform"/>
            <consortium name="The Broad Institute Genome Sequencing Center for Infectious Disease"/>
            <person name="Wu L."/>
            <person name="Ma J."/>
        </authorList>
    </citation>
    <scope>NUCLEOTIDE SEQUENCE [LARGE SCALE GENOMIC DNA]</scope>
    <source>
        <strain evidence="3">ZS-35-S2</strain>
    </source>
</reference>
<name>A0ABW1KQ45_9ACTN</name>
<evidence type="ECO:0000313" key="2">
    <source>
        <dbReference type="EMBL" id="MFC6023811.1"/>
    </source>
</evidence>
<dbReference type="InterPro" id="IPR023213">
    <property type="entry name" value="CAT-like_dom_sf"/>
</dbReference>
<dbReference type="Gene3D" id="3.30.559.10">
    <property type="entry name" value="Chloramphenicol acetyltransferase-like domain"/>
    <property type="match status" value="1"/>
</dbReference>
<dbReference type="PANTHER" id="PTHR45398">
    <property type="match status" value="1"/>
</dbReference>
<dbReference type="CDD" id="cd19540">
    <property type="entry name" value="LCL_NRPS-like"/>
    <property type="match status" value="1"/>
</dbReference>
<evidence type="ECO:0000313" key="3">
    <source>
        <dbReference type="Proteomes" id="UP001596203"/>
    </source>
</evidence>
<dbReference type="SUPFAM" id="SSF52777">
    <property type="entry name" value="CoA-dependent acyltransferases"/>
    <property type="match status" value="2"/>
</dbReference>
<dbReference type="InterPro" id="IPR001242">
    <property type="entry name" value="Condensation_dom"/>
</dbReference>
<dbReference type="Pfam" id="PF00668">
    <property type="entry name" value="Condensation"/>
    <property type="match status" value="1"/>
</dbReference>
<dbReference type="EMBL" id="JBHSPR010000126">
    <property type="protein sequence ID" value="MFC6023811.1"/>
    <property type="molecule type" value="Genomic_DNA"/>
</dbReference>
<keyword evidence="3" id="KW-1185">Reference proteome</keyword>
<sequence length="467" mass="52028">MIPLSFAQRRLWFLTQLEGRSSTYNIPLALPLPGDVNVAALRTALRDVLTRHESLRTVFPSQDGEPYQRILDLDDLAWDLQVRQVAPESLAESIEQVAWHVFDLTTEVPIRAWLFEAGSDERVLVLLMHHIAADGWSLGPLRRDVTTAYAARRRGAAPDWAPLPVQYSDYALWQRELLGGDDDPESVLSVQVGYWRRALDGAPEELTLPVDHRRPAVTSHRGHRVPLRIPAETHRRVVDLARAEGATPFMVLQAAFAVLLSRLGAGTDIPIGFPVAGRTEEALNDLVGFFVNTLVIRTDLSGDPRFRELLVRTREASLEALEHQDVPFERLVEELAPTRSLARHPLFQVMLTVQNTGRITVDPQGDVSGDTRAVVPAKFDLEIVVRESFDRDGNPAGLLGSVIASADLFEAPSIESLTDRWVRVLADLTTNPDQRLHETEILELAERDLVVRQWNDTAVPVSAGSVV</sequence>
<dbReference type="PANTHER" id="PTHR45398:SF1">
    <property type="entry name" value="ENZYME, PUTATIVE (JCVI)-RELATED"/>
    <property type="match status" value="1"/>
</dbReference>
<accession>A0ABW1KQ45</accession>
<proteinExistence type="predicted"/>
<protein>
    <submittedName>
        <fullName evidence="2">Condensation domain-containing protein</fullName>
    </submittedName>
</protein>
<dbReference type="RefSeq" id="WP_377434642.1">
    <property type="nucleotide sequence ID" value="NZ_JBHSPR010000126.1"/>
</dbReference>
<feature type="non-terminal residue" evidence="2">
    <location>
        <position position="467"/>
    </location>
</feature>
<feature type="domain" description="Condensation" evidence="1">
    <location>
        <begin position="1"/>
        <end position="448"/>
    </location>
</feature>
<evidence type="ECO:0000259" key="1">
    <source>
        <dbReference type="Pfam" id="PF00668"/>
    </source>
</evidence>